<gene>
    <name evidence="2" type="ORF">SAMN05192529_12916</name>
</gene>
<dbReference type="Proteomes" id="UP000199041">
    <property type="component" value="Unassembled WGS sequence"/>
</dbReference>
<evidence type="ECO:0000256" key="1">
    <source>
        <dbReference type="SAM" id="MobiDB-lite"/>
    </source>
</evidence>
<dbReference type="AlphaFoldDB" id="A0A1H4C9C6"/>
<evidence type="ECO:0000313" key="3">
    <source>
        <dbReference type="Proteomes" id="UP000199041"/>
    </source>
</evidence>
<feature type="region of interest" description="Disordered" evidence="1">
    <location>
        <begin position="36"/>
        <end position="55"/>
    </location>
</feature>
<sequence>MEHLPFSNLQAKSKPYEMFVDRWGNLTSHEVAESRESWQPGKQKGAQLFSPDQSLANGKPVNLKKDLIFKLLMGNPRYKDEVVIPFHKAF</sequence>
<proteinExistence type="predicted"/>
<dbReference type="RefSeq" id="WP_091400872.1">
    <property type="nucleotide sequence ID" value="NZ_FNQY01000029.1"/>
</dbReference>
<evidence type="ECO:0000313" key="2">
    <source>
        <dbReference type="EMBL" id="SEA56956.1"/>
    </source>
</evidence>
<protein>
    <submittedName>
        <fullName evidence="2">Uncharacterized protein</fullName>
    </submittedName>
</protein>
<reference evidence="2 3" key="1">
    <citation type="submission" date="2016-10" db="EMBL/GenBank/DDBJ databases">
        <authorList>
            <person name="de Groot N.N."/>
        </authorList>
    </citation>
    <scope>NUCLEOTIDE SEQUENCE [LARGE SCALE GENOMIC DNA]</scope>
    <source>
        <strain evidence="2 3">Vu-144</strain>
    </source>
</reference>
<dbReference type="STRING" id="551991.SAMN05192529_12916"/>
<organism evidence="2 3">
    <name type="scientific">Arachidicoccus rhizosphaerae</name>
    <dbReference type="NCBI Taxonomy" id="551991"/>
    <lineage>
        <taxon>Bacteria</taxon>
        <taxon>Pseudomonadati</taxon>
        <taxon>Bacteroidota</taxon>
        <taxon>Chitinophagia</taxon>
        <taxon>Chitinophagales</taxon>
        <taxon>Chitinophagaceae</taxon>
        <taxon>Arachidicoccus</taxon>
    </lineage>
</organism>
<name>A0A1H4C9C6_9BACT</name>
<keyword evidence="3" id="KW-1185">Reference proteome</keyword>
<accession>A0A1H4C9C6</accession>
<dbReference type="EMBL" id="FNQY01000029">
    <property type="protein sequence ID" value="SEA56956.1"/>
    <property type="molecule type" value="Genomic_DNA"/>
</dbReference>